<dbReference type="GO" id="GO:0005524">
    <property type="term" value="F:ATP binding"/>
    <property type="evidence" value="ECO:0007669"/>
    <property type="project" value="UniProtKB-KW"/>
</dbReference>
<comment type="subcellular location">
    <subcellularLocation>
        <location evidence="1">Cell membrane</location>
        <topology evidence="1">Multi-pass membrane protein</topology>
    </subcellularLocation>
</comment>
<evidence type="ECO:0000256" key="9">
    <source>
        <dbReference type="SAM" id="Phobius"/>
    </source>
</evidence>
<comment type="caution">
    <text evidence="12">The sequence shown here is derived from an EMBL/GenBank/DDBJ whole genome shotgun (WGS) entry which is preliminary data.</text>
</comment>
<evidence type="ECO:0000256" key="7">
    <source>
        <dbReference type="ARBA" id="ARBA00022989"/>
    </source>
</evidence>
<dbReference type="InterPro" id="IPR027417">
    <property type="entry name" value="P-loop_NTPase"/>
</dbReference>
<dbReference type="AlphaFoldDB" id="A0A9D1K9N4"/>
<evidence type="ECO:0000256" key="6">
    <source>
        <dbReference type="ARBA" id="ARBA00022840"/>
    </source>
</evidence>
<dbReference type="InterPro" id="IPR017871">
    <property type="entry name" value="ABC_transporter-like_CS"/>
</dbReference>
<dbReference type="InterPro" id="IPR003439">
    <property type="entry name" value="ABC_transporter-like_ATP-bd"/>
</dbReference>
<dbReference type="SMART" id="SM00382">
    <property type="entry name" value="AAA"/>
    <property type="match status" value="1"/>
</dbReference>
<keyword evidence="8 9" id="KW-0472">Membrane</keyword>
<dbReference type="CDD" id="cd18548">
    <property type="entry name" value="ABC_6TM_Tm287_like"/>
    <property type="match status" value="1"/>
</dbReference>
<evidence type="ECO:0000259" key="10">
    <source>
        <dbReference type="PROSITE" id="PS50893"/>
    </source>
</evidence>
<accession>A0A9D1K9N4</accession>
<proteinExistence type="predicted"/>
<dbReference type="Pfam" id="PF00005">
    <property type="entry name" value="ABC_tran"/>
    <property type="match status" value="1"/>
</dbReference>
<dbReference type="InterPro" id="IPR011527">
    <property type="entry name" value="ABC1_TM_dom"/>
</dbReference>
<dbReference type="Proteomes" id="UP000886876">
    <property type="component" value="Unassembled WGS sequence"/>
</dbReference>
<reference evidence="12" key="1">
    <citation type="submission" date="2020-10" db="EMBL/GenBank/DDBJ databases">
        <authorList>
            <person name="Gilroy R."/>
        </authorList>
    </citation>
    <scope>NUCLEOTIDE SEQUENCE</scope>
    <source>
        <strain evidence="12">ChiHecec3B27-6122</strain>
    </source>
</reference>
<evidence type="ECO:0000313" key="13">
    <source>
        <dbReference type="Proteomes" id="UP000886876"/>
    </source>
</evidence>
<dbReference type="PANTHER" id="PTHR43394:SF1">
    <property type="entry name" value="ATP-BINDING CASSETTE SUB-FAMILY B MEMBER 10, MITOCHONDRIAL"/>
    <property type="match status" value="1"/>
</dbReference>
<evidence type="ECO:0000256" key="2">
    <source>
        <dbReference type="ARBA" id="ARBA00022448"/>
    </source>
</evidence>
<keyword evidence="4 9" id="KW-0812">Transmembrane</keyword>
<keyword evidence="3" id="KW-1003">Cell membrane</keyword>
<evidence type="ECO:0000256" key="5">
    <source>
        <dbReference type="ARBA" id="ARBA00022741"/>
    </source>
</evidence>
<feature type="transmembrane region" description="Helical" evidence="9">
    <location>
        <begin position="237"/>
        <end position="260"/>
    </location>
</feature>
<protein>
    <submittedName>
        <fullName evidence="12">ABC transporter ATP-binding protein</fullName>
    </submittedName>
</protein>
<reference evidence="12" key="2">
    <citation type="journal article" date="2021" name="PeerJ">
        <title>Extensive microbial diversity within the chicken gut microbiome revealed by metagenomics and culture.</title>
        <authorList>
            <person name="Gilroy R."/>
            <person name="Ravi A."/>
            <person name="Getino M."/>
            <person name="Pursley I."/>
            <person name="Horton D.L."/>
            <person name="Alikhan N.F."/>
            <person name="Baker D."/>
            <person name="Gharbi K."/>
            <person name="Hall N."/>
            <person name="Watson M."/>
            <person name="Adriaenssens E.M."/>
            <person name="Foster-Nyarko E."/>
            <person name="Jarju S."/>
            <person name="Secka A."/>
            <person name="Antonio M."/>
            <person name="Oren A."/>
            <person name="Chaudhuri R.R."/>
            <person name="La Ragione R."/>
            <person name="Hildebrand F."/>
            <person name="Pallen M.J."/>
        </authorList>
    </citation>
    <scope>NUCLEOTIDE SEQUENCE</scope>
    <source>
        <strain evidence="12">ChiHecec3B27-6122</strain>
    </source>
</reference>
<feature type="domain" description="ABC transmembrane type-1" evidence="11">
    <location>
        <begin position="20"/>
        <end position="302"/>
    </location>
</feature>
<dbReference type="PROSITE" id="PS50893">
    <property type="entry name" value="ABC_TRANSPORTER_2"/>
    <property type="match status" value="1"/>
</dbReference>
<feature type="transmembrane region" description="Helical" evidence="9">
    <location>
        <begin position="158"/>
        <end position="177"/>
    </location>
</feature>
<evidence type="ECO:0000259" key="11">
    <source>
        <dbReference type="PROSITE" id="PS50929"/>
    </source>
</evidence>
<keyword evidence="7 9" id="KW-1133">Transmembrane helix</keyword>
<gene>
    <name evidence="12" type="ORF">IAD42_11500</name>
</gene>
<feature type="transmembrane region" description="Helical" evidence="9">
    <location>
        <begin position="280"/>
        <end position="303"/>
    </location>
</feature>
<dbReference type="SUPFAM" id="SSF52540">
    <property type="entry name" value="P-loop containing nucleoside triphosphate hydrolases"/>
    <property type="match status" value="1"/>
</dbReference>
<dbReference type="InterPro" id="IPR036640">
    <property type="entry name" value="ABC1_TM_sf"/>
</dbReference>
<dbReference type="GO" id="GO:0015421">
    <property type="term" value="F:ABC-type oligopeptide transporter activity"/>
    <property type="evidence" value="ECO:0007669"/>
    <property type="project" value="TreeGrafter"/>
</dbReference>
<keyword evidence="6 12" id="KW-0067">ATP-binding</keyword>
<dbReference type="EMBL" id="DVJS01000281">
    <property type="protein sequence ID" value="HIS98589.1"/>
    <property type="molecule type" value="Genomic_DNA"/>
</dbReference>
<evidence type="ECO:0000313" key="12">
    <source>
        <dbReference type="EMBL" id="HIS98589.1"/>
    </source>
</evidence>
<evidence type="ECO:0000256" key="4">
    <source>
        <dbReference type="ARBA" id="ARBA00022692"/>
    </source>
</evidence>
<feature type="transmembrane region" description="Helical" evidence="9">
    <location>
        <begin position="134"/>
        <end position="152"/>
    </location>
</feature>
<keyword evidence="5" id="KW-0547">Nucleotide-binding</keyword>
<dbReference type="FunFam" id="3.40.50.300:FF:000221">
    <property type="entry name" value="Multidrug ABC transporter ATP-binding protein"/>
    <property type="match status" value="1"/>
</dbReference>
<dbReference type="PROSITE" id="PS00211">
    <property type="entry name" value="ABC_TRANSPORTER_1"/>
    <property type="match status" value="1"/>
</dbReference>
<dbReference type="GO" id="GO:0016887">
    <property type="term" value="F:ATP hydrolysis activity"/>
    <property type="evidence" value="ECO:0007669"/>
    <property type="project" value="InterPro"/>
</dbReference>
<evidence type="ECO:0000256" key="3">
    <source>
        <dbReference type="ARBA" id="ARBA00022475"/>
    </source>
</evidence>
<dbReference type="PANTHER" id="PTHR43394">
    <property type="entry name" value="ATP-DEPENDENT PERMEASE MDL1, MITOCHONDRIAL"/>
    <property type="match status" value="1"/>
</dbReference>
<dbReference type="SUPFAM" id="SSF90123">
    <property type="entry name" value="ABC transporter transmembrane region"/>
    <property type="match status" value="1"/>
</dbReference>
<dbReference type="GO" id="GO:0005886">
    <property type="term" value="C:plasma membrane"/>
    <property type="evidence" value="ECO:0007669"/>
    <property type="project" value="UniProtKB-SubCell"/>
</dbReference>
<feature type="transmembrane region" description="Helical" evidence="9">
    <location>
        <begin position="60"/>
        <end position="79"/>
    </location>
</feature>
<evidence type="ECO:0000256" key="1">
    <source>
        <dbReference type="ARBA" id="ARBA00004651"/>
    </source>
</evidence>
<dbReference type="Gene3D" id="3.40.50.300">
    <property type="entry name" value="P-loop containing nucleotide triphosphate hydrolases"/>
    <property type="match status" value="1"/>
</dbReference>
<feature type="domain" description="ABC transporter" evidence="10">
    <location>
        <begin position="336"/>
        <end position="572"/>
    </location>
</feature>
<feature type="transmembrane region" description="Helical" evidence="9">
    <location>
        <begin position="20"/>
        <end position="40"/>
    </location>
</feature>
<sequence>MIHLMKYLGEYKKRAVMTPIWVILETICELFLTVTIGRFIDELSNSETTMSLIYEYGLRLIIIAALCFVFGTICGWEPVKAASGLSKNLRNAMFDRIQDFSFTNIDRFSANSLVTRMTTDVANVQNAFMMMLRVAAKAPVSIVCALVMAFMINWKIGLVYIIVIPILLVGLLIIARVTHPIFERVFHTYDRLNGVVRENLHGIRVVKGFVREDFESEKFKGISEDIRRDFTKAETTIAFNPFLMQFSIYLCLVLISWFSARAIVGVSGGISMTTGDLQNLITYAMMILMSLMMLSMIYVMTMISRECVSRIREVLAEKPTIGAPEDAVKTIENGGIDFEHVGFSYADDPGKLCLSDIDLHIKSGETIGIIGGTGLGKSSLVQLIPRLYDATVGSVKVAGRDVREYDIEALRDAVAVVLQKNVLFAGTIKENLRWGKPDATDEEIAEVCRLSQADGFISRFPDGYDSHIEQGGTNVSGGQKQRLCIARALLKRPKVLILDDSTSAVDTRTDALIRKAFREYIPETTKIIIAQRISSVQDADRIIVMDGGRIDAVGTHEELLKSNKIYQEVYDSQQKGGGDDE</sequence>
<dbReference type="Pfam" id="PF00664">
    <property type="entry name" value="ABC_membrane"/>
    <property type="match status" value="1"/>
</dbReference>
<dbReference type="InterPro" id="IPR039421">
    <property type="entry name" value="Type_1_exporter"/>
</dbReference>
<keyword evidence="2" id="KW-0813">Transport</keyword>
<dbReference type="PROSITE" id="PS50929">
    <property type="entry name" value="ABC_TM1F"/>
    <property type="match status" value="1"/>
</dbReference>
<name>A0A9D1K9N4_9FIRM</name>
<evidence type="ECO:0000256" key="8">
    <source>
        <dbReference type="ARBA" id="ARBA00023136"/>
    </source>
</evidence>
<organism evidence="12 13">
    <name type="scientific">Candidatus Scatomorpha pullistercoris</name>
    <dbReference type="NCBI Taxonomy" id="2840929"/>
    <lineage>
        <taxon>Bacteria</taxon>
        <taxon>Bacillati</taxon>
        <taxon>Bacillota</taxon>
        <taxon>Clostridia</taxon>
        <taxon>Eubacteriales</taxon>
        <taxon>Candidatus Scatomorpha</taxon>
    </lineage>
</organism>
<dbReference type="Gene3D" id="1.20.1560.10">
    <property type="entry name" value="ABC transporter type 1, transmembrane domain"/>
    <property type="match status" value="1"/>
</dbReference>
<dbReference type="InterPro" id="IPR003593">
    <property type="entry name" value="AAA+_ATPase"/>
</dbReference>